<dbReference type="Gene3D" id="3.10.350.10">
    <property type="entry name" value="LysM domain"/>
    <property type="match status" value="1"/>
</dbReference>
<dbReference type="RefSeq" id="WP_083029642.1">
    <property type="nucleotide sequence ID" value="NZ_AP022618.1"/>
</dbReference>
<comment type="caution">
    <text evidence="1">The sequence shown here is derived from an EMBL/GenBank/DDBJ whole genome shotgun (WGS) entry which is preliminary data.</text>
</comment>
<dbReference type="STRING" id="444597.BST26_04925"/>
<accession>A0A1X0DJW0</accession>
<keyword evidence="2" id="KW-1185">Reference proteome</keyword>
<name>A0A1X0DJW0_9MYCO</name>
<dbReference type="Pfam" id="PF01476">
    <property type="entry name" value="LysM"/>
    <property type="match status" value="1"/>
</dbReference>
<proteinExistence type="predicted"/>
<dbReference type="Proteomes" id="UP000192801">
    <property type="component" value="Unassembled WGS sequence"/>
</dbReference>
<evidence type="ECO:0000313" key="2">
    <source>
        <dbReference type="Proteomes" id="UP000192801"/>
    </source>
</evidence>
<dbReference type="AlphaFoldDB" id="A0A1X0DJW0"/>
<dbReference type="CDD" id="cd00118">
    <property type="entry name" value="LysM"/>
    <property type="match status" value="1"/>
</dbReference>
<protein>
    <submittedName>
        <fullName evidence="1">Uncharacterized protein</fullName>
    </submittedName>
</protein>
<dbReference type="InterPro" id="IPR036779">
    <property type="entry name" value="LysM_dom_sf"/>
</dbReference>
<dbReference type="InterPro" id="IPR018392">
    <property type="entry name" value="LysM"/>
</dbReference>
<sequence length="172" mass="17933">MTVLHDDIRTVDLDAVGPTASRPAHLDYPARRAARPIRVAPRAVTRRPRGGARPAGAALRHSGTGVRFSRAAHRRRPITAGTTVGLAVLAALITVWLGLVGQFGGLATAPEQTAVAETLAVVRVQPGETLAALAARVSPQLSTDQAVARIRDLNMLESAPLQAGQTLIAPIG</sequence>
<dbReference type="OrthoDB" id="4751411at2"/>
<organism evidence="1 2">
    <name type="scientific">Mycolicibacterium insubricum</name>
    <dbReference type="NCBI Taxonomy" id="444597"/>
    <lineage>
        <taxon>Bacteria</taxon>
        <taxon>Bacillati</taxon>
        <taxon>Actinomycetota</taxon>
        <taxon>Actinomycetes</taxon>
        <taxon>Mycobacteriales</taxon>
        <taxon>Mycobacteriaceae</taxon>
        <taxon>Mycolicibacterium</taxon>
    </lineage>
</organism>
<gene>
    <name evidence="1" type="ORF">BST26_04925</name>
</gene>
<reference evidence="1 2" key="1">
    <citation type="submission" date="2016-12" db="EMBL/GenBank/DDBJ databases">
        <title>The new phylogeny of genus Mycobacterium.</title>
        <authorList>
            <person name="Tortoli E."/>
            <person name="Trovato A."/>
            <person name="Cirillo D.M."/>
        </authorList>
    </citation>
    <scope>NUCLEOTIDE SEQUENCE [LARGE SCALE GENOMIC DNA]</scope>
    <source>
        <strain evidence="1 2">DSM 45130</strain>
    </source>
</reference>
<dbReference type="EMBL" id="MVHS01000007">
    <property type="protein sequence ID" value="ORA72597.1"/>
    <property type="molecule type" value="Genomic_DNA"/>
</dbReference>
<evidence type="ECO:0000313" key="1">
    <source>
        <dbReference type="EMBL" id="ORA72597.1"/>
    </source>
</evidence>